<dbReference type="AlphaFoldDB" id="A0A8T2Q3W2"/>
<dbReference type="Proteomes" id="UP000825935">
    <property type="component" value="Chromosome 38"/>
</dbReference>
<proteinExistence type="predicted"/>
<name>A0A8T2Q3W2_CERRI</name>
<comment type="caution">
    <text evidence="3">The sequence shown here is derived from an EMBL/GenBank/DDBJ whole genome shotgun (WGS) entry which is preliminary data.</text>
</comment>
<dbReference type="EMBL" id="CM035443">
    <property type="protein sequence ID" value="KAH7278306.1"/>
    <property type="molecule type" value="Genomic_DNA"/>
</dbReference>
<accession>A0A8T2Q3W2</accession>
<feature type="region of interest" description="Disordered" evidence="2">
    <location>
        <begin position="1"/>
        <end position="33"/>
    </location>
</feature>
<organism evidence="3 4">
    <name type="scientific">Ceratopteris richardii</name>
    <name type="common">Triangle waterfern</name>
    <dbReference type="NCBI Taxonomy" id="49495"/>
    <lineage>
        <taxon>Eukaryota</taxon>
        <taxon>Viridiplantae</taxon>
        <taxon>Streptophyta</taxon>
        <taxon>Embryophyta</taxon>
        <taxon>Tracheophyta</taxon>
        <taxon>Polypodiopsida</taxon>
        <taxon>Polypodiidae</taxon>
        <taxon>Polypodiales</taxon>
        <taxon>Pteridineae</taxon>
        <taxon>Pteridaceae</taxon>
        <taxon>Parkerioideae</taxon>
        <taxon>Ceratopteris</taxon>
    </lineage>
</organism>
<gene>
    <name evidence="3" type="ORF">KP509_38G035300</name>
</gene>
<protein>
    <submittedName>
        <fullName evidence="3">Uncharacterized protein</fullName>
    </submittedName>
</protein>
<feature type="compositionally biased region" description="Polar residues" evidence="2">
    <location>
        <begin position="1"/>
        <end position="10"/>
    </location>
</feature>
<evidence type="ECO:0000256" key="1">
    <source>
        <dbReference type="SAM" id="Coils"/>
    </source>
</evidence>
<feature type="coiled-coil region" evidence="1">
    <location>
        <begin position="203"/>
        <end position="248"/>
    </location>
</feature>
<feature type="coiled-coil region" evidence="1">
    <location>
        <begin position="464"/>
        <end position="575"/>
    </location>
</feature>
<keyword evidence="1" id="KW-0175">Coiled coil</keyword>
<dbReference type="PANTHER" id="PTHR34937:SF1">
    <property type="entry name" value="PARAMYOSIN"/>
    <property type="match status" value="1"/>
</dbReference>
<evidence type="ECO:0000313" key="4">
    <source>
        <dbReference type="Proteomes" id="UP000825935"/>
    </source>
</evidence>
<keyword evidence="4" id="KW-1185">Reference proteome</keyword>
<dbReference type="InterPro" id="IPR040300">
    <property type="entry name" value="At3g49055-like"/>
</dbReference>
<sequence>MDMLNTSDDGSVTDGEDDESCNSKQSPSGHSFEVLQRRLEAERNARKAAETEMDGLRVSFSRLKSITAEAVQQRDHMLRLKDEAESSQQDLLRKLNEALNCRDDAIRQRDEALKSRDNAIRSRDEISLLRDVAMHARNSTKLDVESAVRILVAGAGNITDRVQSVQSFDETLPRSSSHTGIAAIAYGFTKRAETIIDGLLLHSDRADKDLSSLRQQMEQQQYQSAFKIEKLEATIQRLEDRVASQITELGKWKSLAAENEQKLCKFEQMLSEKISTAEDKTRLLMNDLNFKDITLKKLDGSIQELALLLSESHATLAKHAIEFLPTDTLIEKIPPPSNGAKADKITSYCTDRLKVIMNLFLKLAIAWKEQTDLRRKALEDLENTITRLIVEKKEITSFLQIAITRKQEVLEAVSKVSLGSEHNLNTMAKKSGDIGSFVGQYEPLNNNLHIEDPSREGSIWETELKQSKQEMFELQQSLAVARGELEMLRTMSEYKAKELLDKMIKIKDFENEQYHAQNTIDDLKSRLAAASDALEEFKEAAAKEAGESLIRTQEVEQLKEQVSFWKHQSDKLNDLLEETKGKLLLKEEMAAAAVAARKAAEQSLRIADGRALQLHKKIDELIKQFELLEGKDDGITPSGWYDACWPSQWLWGRPSHLCNNGFQKTDSEMEKLKERLIRETIHRTS</sequence>
<evidence type="ECO:0000313" key="3">
    <source>
        <dbReference type="EMBL" id="KAH7278306.1"/>
    </source>
</evidence>
<dbReference type="PANTHER" id="PTHR34937">
    <property type="entry name" value="OS08G0559800 PROTEIN"/>
    <property type="match status" value="1"/>
</dbReference>
<evidence type="ECO:0000256" key="2">
    <source>
        <dbReference type="SAM" id="MobiDB-lite"/>
    </source>
</evidence>
<dbReference type="OrthoDB" id="1925974at2759"/>
<reference evidence="3" key="1">
    <citation type="submission" date="2021-08" db="EMBL/GenBank/DDBJ databases">
        <title>WGS assembly of Ceratopteris richardii.</title>
        <authorList>
            <person name="Marchant D.B."/>
            <person name="Chen G."/>
            <person name="Jenkins J."/>
            <person name="Shu S."/>
            <person name="Leebens-Mack J."/>
            <person name="Grimwood J."/>
            <person name="Schmutz J."/>
            <person name="Soltis P."/>
            <person name="Soltis D."/>
            <person name="Chen Z.-H."/>
        </authorList>
    </citation>
    <scope>NUCLEOTIDE SEQUENCE</scope>
    <source>
        <strain evidence="3">Whitten #5841</strain>
        <tissue evidence="3">Leaf</tissue>
    </source>
</reference>